<protein>
    <submittedName>
        <fullName evidence="1">Uncharacterized protein</fullName>
    </submittedName>
</protein>
<proteinExistence type="predicted"/>
<evidence type="ECO:0000313" key="1">
    <source>
        <dbReference type="EMBL" id="VCW66792.1"/>
    </source>
</evidence>
<comment type="caution">
    <text evidence="1">The sequence shown here is derived from an EMBL/GenBank/DDBJ whole genome shotgun (WGS) entry which is preliminary data.</text>
</comment>
<dbReference type="EMBL" id="CYRY02002125">
    <property type="protein sequence ID" value="VCW66792.1"/>
    <property type="molecule type" value="Genomic_DNA"/>
</dbReference>
<keyword evidence="2" id="KW-1185">Reference proteome</keyword>
<feature type="non-terminal residue" evidence="1">
    <location>
        <position position="40"/>
    </location>
</feature>
<dbReference type="AlphaFoldDB" id="A0A9X9PUA9"/>
<gene>
    <name evidence="1" type="ORF">BN2614_LOCUS2</name>
</gene>
<evidence type="ECO:0000313" key="2">
    <source>
        <dbReference type="Proteomes" id="UP000269945"/>
    </source>
</evidence>
<accession>A0A9X9PUA9</accession>
<sequence>METALRPTCLLCFPHWRELEAQTSSRVLRSPFPPSRPSFR</sequence>
<name>A0A9X9PUA9_GULGU</name>
<dbReference type="Proteomes" id="UP000269945">
    <property type="component" value="Unassembled WGS sequence"/>
</dbReference>
<organism evidence="1 2">
    <name type="scientific">Gulo gulo</name>
    <name type="common">Wolverine</name>
    <name type="synonym">Gluton</name>
    <dbReference type="NCBI Taxonomy" id="48420"/>
    <lineage>
        <taxon>Eukaryota</taxon>
        <taxon>Metazoa</taxon>
        <taxon>Chordata</taxon>
        <taxon>Craniata</taxon>
        <taxon>Vertebrata</taxon>
        <taxon>Euteleostomi</taxon>
        <taxon>Mammalia</taxon>
        <taxon>Eutheria</taxon>
        <taxon>Laurasiatheria</taxon>
        <taxon>Carnivora</taxon>
        <taxon>Caniformia</taxon>
        <taxon>Musteloidea</taxon>
        <taxon>Mustelidae</taxon>
        <taxon>Guloninae</taxon>
        <taxon>Gulo</taxon>
    </lineage>
</organism>
<reference evidence="1 2" key="1">
    <citation type="submission" date="2018-10" db="EMBL/GenBank/DDBJ databases">
        <authorList>
            <person name="Ekblom R."/>
            <person name="Jareborg N."/>
        </authorList>
    </citation>
    <scope>NUCLEOTIDE SEQUENCE [LARGE SCALE GENOMIC DNA]</scope>
    <source>
        <tissue evidence="1">Muscle</tissue>
    </source>
</reference>